<feature type="region of interest" description="Disordered" evidence="1">
    <location>
        <begin position="275"/>
        <end position="373"/>
    </location>
</feature>
<name>A0A8T0DX29_9TREM</name>
<organism evidence="2 3">
    <name type="scientific">Paragonimus westermani</name>
    <dbReference type="NCBI Taxonomy" id="34504"/>
    <lineage>
        <taxon>Eukaryota</taxon>
        <taxon>Metazoa</taxon>
        <taxon>Spiralia</taxon>
        <taxon>Lophotrochozoa</taxon>
        <taxon>Platyhelminthes</taxon>
        <taxon>Trematoda</taxon>
        <taxon>Digenea</taxon>
        <taxon>Plagiorchiida</taxon>
        <taxon>Troglotremata</taxon>
        <taxon>Troglotrematidae</taxon>
        <taxon>Paragonimus</taxon>
    </lineage>
</organism>
<protein>
    <submittedName>
        <fullName evidence="2">Uncharacterized protein</fullName>
    </submittedName>
</protein>
<gene>
    <name evidence="2" type="ORF">P879_00013</name>
</gene>
<accession>A0A8T0DX29</accession>
<dbReference type="AlphaFoldDB" id="A0A8T0DX29"/>
<dbReference type="Proteomes" id="UP000699462">
    <property type="component" value="Unassembled WGS sequence"/>
</dbReference>
<evidence type="ECO:0000313" key="3">
    <source>
        <dbReference type="Proteomes" id="UP000699462"/>
    </source>
</evidence>
<comment type="caution">
    <text evidence="2">The sequence shown here is derived from an EMBL/GenBank/DDBJ whole genome shotgun (WGS) entry which is preliminary data.</text>
</comment>
<sequence>MRPIPVYVLPSQMQPTSKQYQANAQPFLSPLPNQRPKISYNDQTVPVLNNLLNQGFPVSNGCAFNVNLNMTTLLAQNPYPSGFFYRTLPNKNQCGSMNLFSEQRRLLLSGITNTIVPNHDQTNLPQWTTDYPEENGRKPLLTGDNLLKRRELYPSQSQSDISERLSHIEKSVDESTSKDFVYLQSANPDANNDDENDTKKVNNSRVKSPVVQDCEEHKVNPDCNGCSPVVEELHLTTSTDRRSQNLGSSFADSGVDVQGPINVELLDMCVSCDRNEKRKSHQPGVDGEKPSAASITSDRLNDKRRRTSCKSTKTTNIHQQETVPREKSNSNVSRQNGRTTTKVYSDVPNKTGHLHGDRKRNANFPQKMPPRSGVMRANKTRYVTDYPEDVKTKLLDHAVITTD</sequence>
<feature type="compositionally biased region" description="Polar residues" evidence="1">
    <location>
        <begin position="329"/>
        <end position="343"/>
    </location>
</feature>
<proteinExistence type="predicted"/>
<dbReference type="OrthoDB" id="6255600at2759"/>
<dbReference type="EMBL" id="JTDF01000030">
    <property type="protein sequence ID" value="KAF8572449.1"/>
    <property type="molecule type" value="Genomic_DNA"/>
</dbReference>
<evidence type="ECO:0000313" key="2">
    <source>
        <dbReference type="EMBL" id="KAF8572449.1"/>
    </source>
</evidence>
<feature type="region of interest" description="Disordered" evidence="1">
    <location>
        <begin position="185"/>
        <end position="207"/>
    </location>
</feature>
<keyword evidence="3" id="KW-1185">Reference proteome</keyword>
<reference evidence="2 3" key="1">
    <citation type="submission" date="2019-07" db="EMBL/GenBank/DDBJ databases">
        <title>Annotation for the trematode Paragonimus westermani.</title>
        <authorList>
            <person name="Choi Y.-J."/>
        </authorList>
    </citation>
    <scope>NUCLEOTIDE SEQUENCE [LARGE SCALE GENOMIC DNA]</scope>
    <source>
        <strain evidence="2">180907_Pwestermani</strain>
    </source>
</reference>
<evidence type="ECO:0000256" key="1">
    <source>
        <dbReference type="SAM" id="MobiDB-lite"/>
    </source>
</evidence>